<evidence type="ECO:0000256" key="4">
    <source>
        <dbReference type="PIRSR" id="PIRSR002825-1"/>
    </source>
</evidence>
<dbReference type="PROSITE" id="PS51257">
    <property type="entry name" value="PROKAR_LIPOPROTEIN"/>
    <property type="match status" value="1"/>
</dbReference>
<proteinExistence type="inferred from homology"/>
<dbReference type="Proteomes" id="UP000545493">
    <property type="component" value="Unassembled WGS sequence"/>
</dbReference>
<sequence length="341" mass="36905">MRFRHRVTTAALLGVVVLPLAVACGDSQAGPDTLVVYSGRHEGLVGGLLDRLERHTGMPVEVRYGGSAEMAAQILEEGEGTSADLFFSQDAGALGALSEQGRLERLPQDVLGLVPEQYRADDGTWVATSARARVVAYDPGQVSEADLPRSVDDIVDPKWRGKVGFAPTNASWQAFVTGLRVLRGDEAARQWLNDFAANEPQRYKNNLAVLDAVDSGQVAMGLINHYYWYERIAEQGENGVNAQLHFVGGDDPLALVNVAGVGVLSGNDSDEAARKAVRFLLSEEAQRYFADETAEYPVVEGVSSSEHDLPPLTEIQSPDLDLSRLSTLQQTLRMLQEAGLS</sequence>
<keyword evidence="2" id="KW-0813">Transport</keyword>
<keyword evidence="4" id="KW-0408">Iron</keyword>
<comment type="similarity">
    <text evidence="1">Belongs to the bacterial solute-binding protein 1 family.</text>
</comment>
<keyword evidence="2" id="KW-0410">Iron transport</keyword>
<dbReference type="PANTHER" id="PTHR30006">
    <property type="entry name" value="THIAMINE-BINDING PERIPLASMIC PROTEIN-RELATED"/>
    <property type="match status" value="1"/>
</dbReference>
<evidence type="ECO:0000256" key="2">
    <source>
        <dbReference type="ARBA" id="ARBA00022496"/>
    </source>
</evidence>
<dbReference type="GO" id="GO:0006826">
    <property type="term" value="P:iron ion transport"/>
    <property type="evidence" value="ECO:0007669"/>
    <property type="project" value="UniProtKB-KW"/>
</dbReference>
<keyword evidence="2" id="KW-0406">Ion transport</keyword>
<organism evidence="6 7">
    <name type="scientific">Saccharomonospora amisosensis</name>
    <dbReference type="NCBI Taxonomy" id="1128677"/>
    <lineage>
        <taxon>Bacteria</taxon>
        <taxon>Bacillati</taxon>
        <taxon>Actinomycetota</taxon>
        <taxon>Actinomycetes</taxon>
        <taxon>Pseudonocardiales</taxon>
        <taxon>Pseudonocardiaceae</taxon>
        <taxon>Saccharomonospora</taxon>
    </lineage>
</organism>
<dbReference type="Gene3D" id="3.40.190.10">
    <property type="entry name" value="Periplasmic binding protein-like II"/>
    <property type="match status" value="2"/>
</dbReference>
<dbReference type="Pfam" id="PF13343">
    <property type="entry name" value="SBP_bac_6"/>
    <property type="match status" value="1"/>
</dbReference>
<keyword evidence="4" id="KW-0479">Metal-binding</keyword>
<protein>
    <submittedName>
        <fullName evidence="6">Iron(III) transport system substrate-binding protein</fullName>
    </submittedName>
</protein>
<dbReference type="GO" id="GO:0046872">
    <property type="term" value="F:metal ion binding"/>
    <property type="evidence" value="ECO:0007669"/>
    <property type="project" value="UniProtKB-KW"/>
</dbReference>
<keyword evidence="7" id="KW-1185">Reference proteome</keyword>
<feature type="binding site" evidence="4">
    <location>
        <position position="227"/>
    </location>
    <ligand>
        <name>Fe cation</name>
        <dbReference type="ChEBI" id="CHEBI:24875"/>
    </ligand>
</feature>
<dbReference type="GO" id="GO:0030288">
    <property type="term" value="C:outer membrane-bounded periplasmic space"/>
    <property type="evidence" value="ECO:0007669"/>
    <property type="project" value="TreeGrafter"/>
</dbReference>
<feature type="binding site" evidence="4">
    <location>
        <position position="226"/>
    </location>
    <ligand>
        <name>Fe cation</name>
        <dbReference type="ChEBI" id="CHEBI:24875"/>
    </ligand>
</feature>
<dbReference type="PIRSF" id="PIRSF002825">
    <property type="entry name" value="CfbpA"/>
    <property type="match status" value="1"/>
</dbReference>
<feature type="signal peptide" evidence="5">
    <location>
        <begin position="1"/>
        <end position="29"/>
    </location>
</feature>
<dbReference type="CDD" id="cd13543">
    <property type="entry name" value="PBP2_Fbp"/>
    <property type="match status" value="1"/>
</dbReference>
<evidence type="ECO:0000313" key="6">
    <source>
        <dbReference type="EMBL" id="NIJ13153.1"/>
    </source>
</evidence>
<dbReference type="SUPFAM" id="SSF53850">
    <property type="entry name" value="Periplasmic binding protein-like II"/>
    <property type="match status" value="1"/>
</dbReference>
<dbReference type="RefSeq" id="WP_167172747.1">
    <property type="nucleotide sequence ID" value="NZ_JAAOYM010000001.1"/>
</dbReference>
<feature type="chain" id="PRO_5030703760" evidence="5">
    <location>
        <begin position="30"/>
        <end position="341"/>
    </location>
</feature>
<name>A0A7X5UT10_9PSEU</name>
<evidence type="ECO:0000313" key="7">
    <source>
        <dbReference type="Proteomes" id="UP000545493"/>
    </source>
</evidence>
<comment type="caution">
    <text evidence="6">The sequence shown here is derived from an EMBL/GenBank/DDBJ whole genome shotgun (WGS) entry which is preliminary data.</text>
</comment>
<evidence type="ECO:0000256" key="1">
    <source>
        <dbReference type="ARBA" id="ARBA00008520"/>
    </source>
</evidence>
<evidence type="ECO:0000256" key="3">
    <source>
        <dbReference type="ARBA" id="ARBA00022729"/>
    </source>
</evidence>
<accession>A0A7X5UT10</accession>
<evidence type="ECO:0000256" key="5">
    <source>
        <dbReference type="SAM" id="SignalP"/>
    </source>
</evidence>
<reference evidence="6 7" key="1">
    <citation type="submission" date="2020-03" db="EMBL/GenBank/DDBJ databases">
        <title>Sequencing the genomes of 1000 actinobacteria strains.</title>
        <authorList>
            <person name="Klenk H.-P."/>
        </authorList>
    </citation>
    <scope>NUCLEOTIDE SEQUENCE [LARGE SCALE GENOMIC DNA]</scope>
    <source>
        <strain evidence="6 7">DSM 45685</strain>
    </source>
</reference>
<dbReference type="PANTHER" id="PTHR30006:SF15">
    <property type="entry name" value="IRON-UTILIZATION PERIPLASMIC PROTEIN"/>
    <property type="match status" value="1"/>
</dbReference>
<gene>
    <name evidence="6" type="ORF">FHU38_003497</name>
</gene>
<keyword evidence="3 5" id="KW-0732">Signal</keyword>
<dbReference type="EMBL" id="JAAOYM010000001">
    <property type="protein sequence ID" value="NIJ13153.1"/>
    <property type="molecule type" value="Genomic_DNA"/>
</dbReference>
<dbReference type="AlphaFoldDB" id="A0A7X5UT10"/>
<dbReference type="InterPro" id="IPR026045">
    <property type="entry name" value="Ferric-bd"/>
</dbReference>
<feature type="binding site" evidence="4">
    <location>
        <position position="41"/>
    </location>
    <ligand>
        <name>Fe cation</name>
        <dbReference type="ChEBI" id="CHEBI:24875"/>
    </ligand>
</feature>